<accession>A0A3S0UZN8</accession>
<proteinExistence type="inferred from homology"/>
<evidence type="ECO:0000259" key="8">
    <source>
        <dbReference type="PROSITE" id="PS51900"/>
    </source>
</evidence>
<dbReference type="GO" id="GO:0006310">
    <property type="term" value="P:DNA recombination"/>
    <property type="evidence" value="ECO:0007669"/>
    <property type="project" value="UniProtKB-KW"/>
</dbReference>
<feature type="region of interest" description="Disordered" evidence="6">
    <location>
        <begin position="1"/>
        <end position="30"/>
    </location>
</feature>
<dbReference type="SUPFAM" id="SSF56349">
    <property type="entry name" value="DNA breaking-rejoining enzymes"/>
    <property type="match status" value="1"/>
</dbReference>
<dbReference type="CDD" id="cd00796">
    <property type="entry name" value="INT_Rci_Hp1_C"/>
    <property type="match status" value="1"/>
</dbReference>
<gene>
    <name evidence="9" type="ORF">EJ913_19860</name>
</gene>
<name>A0A3S0UZN8_9PROT</name>
<dbReference type="Pfam" id="PF00589">
    <property type="entry name" value="Phage_integrase"/>
    <property type="match status" value="2"/>
</dbReference>
<evidence type="ECO:0000256" key="4">
    <source>
        <dbReference type="ARBA" id="ARBA00023172"/>
    </source>
</evidence>
<dbReference type="InterPro" id="IPR002104">
    <property type="entry name" value="Integrase_catalytic"/>
</dbReference>
<keyword evidence="2" id="KW-0229">DNA integration</keyword>
<comment type="caution">
    <text evidence="9">The sequence shown here is derived from an EMBL/GenBank/DDBJ whole genome shotgun (WGS) entry which is preliminary data.</text>
</comment>
<dbReference type="InterPro" id="IPR010998">
    <property type="entry name" value="Integrase_recombinase_N"/>
</dbReference>
<dbReference type="OrthoDB" id="7298605at2"/>
<evidence type="ECO:0000256" key="6">
    <source>
        <dbReference type="SAM" id="MobiDB-lite"/>
    </source>
</evidence>
<dbReference type="Gene3D" id="3.30.160.390">
    <property type="entry name" value="Integrase, DNA-binding domain"/>
    <property type="match status" value="1"/>
</dbReference>
<dbReference type="InterPro" id="IPR050808">
    <property type="entry name" value="Phage_Integrase"/>
</dbReference>
<evidence type="ECO:0000256" key="5">
    <source>
        <dbReference type="PROSITE-ProRule" id="PRU01248"/>
    </source>
</evidence>
<reference evidence="9 10" key="1">
    <citation type="submission" date="2018-12" db="EMBL/GenBank/DDBJ databases">
        <authorList>
            <person name="Yang Y."/>
        </authorList>
    </citation>
    <scope>NUCLEOTIDE SEQUENCE [LARGE SCALE GENOMIC DNA]</scope>
    <source>
        <strain evidence="9 10">GSF71</strain>
    </source>
</reference>
<dbReference type="InterPro" id="IPR011010">
    <property type="entry name" value="DNA_brk_join_enz"/>
</dbReference>
<keyword evidence="4" id="KW-0233">DNA recombination</keyword>
<dbReference type="Gene3D" id="1.10.443.10">
    <property type="entry name" value="Intergrase catalytic core"/>
    <property type="match status" value="1"/>
</dbReference>
<dbReference type="Pfam" id="PF14659">
    <property type="entry name" value="Phage_int_SAM_3"/>
    <property type="match status" value="1"/>
</dbReference>
<dbReference type="GO" id="GO:0015074">
    <property type="term" value="P:DNA integration"/>
    <property type="evidence" value="ECO:0007669"/>
    <property type="project" value="UniProtKB-KW"/>
</dbReference>
<dbReference type="PANTHER" id="PTHR30629:SF2">
    <property type="entry name" value="PROPHAGE INTEGRASE INTS-RELATED"/>
    <property type="match status" value="1"/>
</dbReference>
<dbReference type="EMBL" id="RZIJ01000017">
    <property type="protein sequence ID" value="RUQ67480.1"/>
    <property type="molecule type" value="Genomic_DNA"/>
</dbReference>
<comment type="similarity">
    <text evidence="1">Belongs to the 'phage' integrase family.</text>
</comment>
<evidence type="ECO:0000256" key="3">
    <source>
        <dbReference type="ARBA" id="ARBA00023125"/>
    </source>
</evidence>
<feature type="compositionally biased region" description="Basic and acidic residues" evidence="6">
    <location>
        <begin position="13"/>
        <end position="22"/>
    </location>
</feature>
<feature type="region of interest" description="Disordered" evidence="6">
    <location>
        <begin position="306"/>
        <end position="326"/>
    </location>
</feature>
<dbReference type="AlphaFoldDB" id="A0A3S0UZN8"/>
<dbReference type="InterPro" id="IPR025166">
    <property type="entry name" value="Integrase_DNA_bind_dom"/>
</dbReference>
<dbReference type="Pfam" id="PF13356">
    <property type="entry name" value="Arm-DNA-bind_3"/>
    <property type="match status" value="1"/>
</dbReference>
<evidence type="ECO:0000259" key="7">
    <source>
        <dbReference type="PROSITE" id="PS51898"/>
    </source>
</evidence>
<dbReference type="PANTHER" id="PTHR30629">
    <property type="entry name" value="PROPHAGE INTEGRASE"/>
    <property type="match status" value="1"/>
</dbReference>
<dbReference type="Gene3D" id="1.10.150.130">
    <property type="match status" value="1"/>
</dbReference>
<keyword evidence="3 5" id="KW-0238">DNA-binding</keyword>
<keyword evidence="10" id="KW-1185">Reference proteome</keyword>
<dbReference type="GO" id="GO:0003677">
    <property type="term" value="F:DNA binding"/>
    <property type="evidence" value="ECO:0007669"/>
    <property type="project" value="UniProtKB-UniRule"/>
</dbReference>
<organism evidence="9 10">
    <name type="scientific">Azospirillum doebereinerae</name>
    <dbReference type="NCBI Taxonomy" id="92933"/>
    <lineage>
        <taxon>Bacteria</taxon>
        <taxon>Pseudomonadati</taxon>
        <taxon>Pseudomonadota</taxon>
        <taxon>Alphaproteobacteria</taxon>
        <taxon>Rhodospirillales</taxon>
        <taxon>Azospirillaceae</taxon>
        <taxon>Azospirillum</taxon>
    </lineage>
</organism>
<dbReference type="InterPro" id="IPR013762">
    <property type="entry name" value="Integrase-like_cat_sf"/>
</dbReference>
<evidence type="ECO:0000256" key="1">
    <source>
        <dbReference type="ARBA" id="ARBA00008857"/>
    </source>
</evidence>
<evidence type="ECO:0000256" key="2">
    <source>
        <dbReference type="ARBA" id="ARBA00022908"/>
    </source>
</evidence>
<dbReference type="PROSITE" id="PS51898">
    <property type="entry name" value="TYR_RECOMBINASE"/>
    <property type="match status" value="1"/>
</dbReference>
<dbReference type="PROSITE" id="PS51900">
    <property type="entry name" value="CB"/>
    <property type="match status" value="1"/>
</dbReference>
<feature type="domain" description="Tyr recombinase" evidence="7">
    <location>
        <begin position="209"/>
        <end position="448"/>
    </location>
</feature>
<sequence>MRTRKNGQGPFDMADKLSDRTVKALPSPASGNRVAYDSEVKGFGVRVTAAGAKAFVLNYRTAGRERRITIGSFPDWSVAAARDEAKSLKQRIDRGEDPLAEREAHRAAPTVAELVQQFKEDYLPRKRPGTVQQYTLIFDNIVIPKIGNRKVEEIKHADIDAIHREVSKRTPIQANRVVAVLSKLFSWSIKLEVRTDNPAQGIERNNENKRARYLSTEEIAFLLDALASHPEPASANAIRLLMLTGARRTEVLAATWSMFDLKAGVWVKPSAHTKQRKEHRAPLSAPSLALLSAMLGEAERKAAEDKKAPSEFLFPSPTGEGPQSEIKKSWASVTQRATVAMWAAAPDTAPGRLVAELVAAAERAAGADAAPRMPSYAEVVKLAAVQKVKLPPGLTDVRVHDLRHTFASILVSSGASLPLIGALLGHTQASTTQRYAHLFDDPLRAAAERVGALVSSASVGSGTNVVPLKRGAL</sequence>
<dbReference type="InterPro" id="IPR038488">
    <property type="entry name" value="Integrase_DNA-bd_sf"/>
</dbReference>
<evidence type="ECO:0000313" key="10">
    <source>
        <dbReference type="Proteomes" id="UP000280346"/>
    </source>
</evidence>
<dbReference type="InterPro" id="IPR044068">
    <property type="entry name" value="CB"/>
</dbReference>
<evidence type="ECO:0000313" key="9">
    <source>
        <dbReference type="EMBL" id="RUQ67480.1"/>
    </source>
</evidence>
<dbReference type="Proteomes" id="UP000280346">
    <property type="component" value="Unassembled WGS sequence"/>
</dbReference>
<protein>
    <submittedName>
        <fullName evidence="9">DUF4102 domain-containing protein</fullName>
    </submittedName>
</protein>
<feature type="domain" description="Core-binding (CB)" evidence="8">
    <location>
        <begin position="109"/>
        <end position="189"/>
    </location>
</feature>
<dbReference type="InterPro" id="IPR004107">
    <property type="entry name" value="Integrase_SAM-like_N"/>
</dbReference>